<evidence type="ECO:0000256" key="4">
    <source>
        <dbReference type="ARBA" id="ARBA00023004"/>
    </source>
</evidence>
<dbReference type="InterPro" id="IPR007197">
    <property type="entry name" value="rSAM"/>
</dbReference>
<dbReference type="STRING" id="1188319.OYT1_00304"/>
<dbReference type="OrthoDB" id="9800840at2"/>
<dbReference type="InterPro" id="IPR013785">
    <property type="entry name" value="Aldolase_TIM"/>
</dbReference>
<evidence type="ECO:0000256" key="3">
    <source>
        <dbReference type="ARBA" id="ARBA00022723"/>
    </source>
</evidence>
<dbReference type="GO" id="GO:0003824">
    <property type="term" value="F:catalytic activity"/>
    <property type="evidence" value="ECO:0007669"/>
    <property type="project" value="InterPro"/>
</dbReference>
<dbReference type="RefSeq" id="WP_062625540.1">
    <property type="nucleotide sequence ID" value="NZ_AP018738.1"/>
</dbReference>
<accession>A0A2Z6G949</accession>
<keyword evidence="4" id="KW-0408">Iron</keyword>
<dbReference type="SUPFAM" id="SSF102114">
    <property type="entry name" value="Radical SAM enzymes"/>
    <property type="match status" value="1"/>
</dbReference>
<dbReference type="CDD" id="cd01335">
    <property type="entry name" value="Radical_SAM"/>
    <property type="match status" value="1"/>
</dbReference>
<proteinExistence type="predicted"/>
<dbReference type="GO" id="GO:0051536">
    <property type="term" value="F:iron-sulfur cluster binding"/>
    <property type="evidence" value="ECO:0007669"/>
    <property type="project" value="UniProtKB-KW"/>
</dbReference>
<dbReference type="GO" id="GO:0046872">
    <property type="term" value="F:metal ion binding"/>
    <property type="evidence" value="ECO:0007669"/>
    <property type="project" value="UniProtKB-KW"/>
</dbReference>
<sequence>MSEQALSTTDHDRDSAGLRYVYPVISRRAGGVSVGINLNPNNACNWRCLYCQVPNLSLGSAPPVDLPLLEQELRGFLHELLHGDFMASRVPEGMRRINDIALSGNGEPTSAAEFAEVIALVGKLKTEFGLAEQKLVLITNGSLIHRDNVQQGLRRMAECNGAVWFKLDRANEAGMLAINDTRTTLTKVRENLSTAISLCPTWIQTCWFACDGNAPAAEEEDAYLDFLFGLLSDGIRPQGVLLYGLARPSLQPEAARLSALSLAHLERFAERIRSVGVGCQVSA</sequence>
<evidence type="ECO:0000256" key="2">
    <source>
        <dbReference type="ARBA" id="ARBA00022691"/>
    </source>
</evidence>
<comment type="cofactor">
    <cofactor evidence="1">
        <name>[4Fe-4S] cluster</name>
        <dbReference type="ChEBI" id="CHEBI:49883"/>
    </cofactor>
</comment>
<evidence type="ECO:0000313" key="7">
    <source>
        <dbReference type="Proteomes" id="UP000033070"/>
    </source>
</evidence>
<protein>
    <submittedName>
        <fullName evidence="6">Radical SAM domain protein</fullName>
    </submittedName>
</protein>
<dbReference type="KEGG" id="fam:OYT1_ch0448"/>
<keyword evidence="3" id="KW-0479">Metal-binding</keyword>
<dbReference type="Proteomes" id="UP000033070">
    <property type="component" value="Chromosome"/>
</dbReference>
<organism evidence="6 7">
    <name type="scientific">Ferriphaselus amnicola</name>
    <dbReference type="NCBI Taxonomy" id="1188319"/>
    <lineage>
        <taxon>Bacteria</taxon>
        <taxon>Pseudomonadati</taxon>
        <taxon>Pseudomonadota</taxon>
        <taxon>Betaproteobacteria</taxon>
        <taxon>Nitrosomonadales</taxon>
        <taxon>Gallionellaceae</taxon>
        <taxon>Ferriphaselus</taxon>
    </lineage>
</organism>
<dbReference type="AlphaFoldDB" id="A0A2Z6G949"/>
<keyword evidence="7" id="KW-1185">Reference proteome</keyword>
<name>A0A2Z6G949_9PROT</name>
<evidence type="ECO:0000256" key="5">
    <source>
        <dbReference type="ARBA" id="ARBA00023014"/>
    </source>
</evidence>
<gene>
    <name evidence="6" type="ORF">OYT1_ch0448</name>
</gene>
<dbReference type="InterPro" id="IPR058240">
    <property type="entry name" value="rSAM_sf"/>
</dbReference>
<reference evidence="6 7" key="1">
    <citation type="submission" date="2018-06" db="EMBL/GenBank/DDBJ databases">
        <title>OYT1 Genome Sequencing.</title>
        <authorList>
            <person name="Kato S."/>
            <person name="Itoh T."/>
            <person name="Ohkuma M."/>
        </authorList>
    </citation>
    <scope>NUCLEOTIDE SEQUENCE [LARGE SCALE GENOMIC DNA]</scope>
    <source>
        <strain evidence="6 7">OYT1</strain>
    </source>
</reference>
<evidence type="ECO:0000313" key="6">
    <source>
        <dbReference type="EMBL" id="BBE50021.1"/>
    </source>
</evidence>
<keyword evidence="5" id="KW-0411">Iron-sulfur</keyword>
<evidence type="ECO:0000256" key="1">
    <source>
        <dbReference type="ARBA" id="ARBA00001966"/>
    </source>
</evidence>
<keyword evidence="2" id="KW-0949">S-adenosyl-L-methionine</keyword>
<dbReference type="SFLD" id="SFLDS00029">
    <property type="entry name" value="Radical_SAM"/>
    <property type="match status" value="1"/>
</dbReference>
<dbReference type="Gene3D" id="3.20.20.70">
    <property type="entry name" value="Aldolase class I"/>
    <property type="match status" value="1"/>
</dbReference>
<dbReference type="EMBL" id="AP018738">
    <property type="protein sequence ID" value="BBE50021.1"/>
    <property type="molecule type" value="Genomic_DNA"/>
</dbReference>